<comment type="caution">
    <text evidence="3">The sequence shown here is derived from an EMBL/GenBank/DDBJ whole genome shotgun (WGS) entry which is preliminary data.</text>
</comment>
<accession>A0A8H4QV61</accession>
<proteinExistence type="predicted"/>
<reference evidence="3 4" key="1">
    <citation type="submission" date="2019-12" db="EMBL/GenBank/DDBJ databases">
        <authorList>
            <person name="Floudas D."/>
            <person name="Bentzer J."/>
            <person name="Ahren D."/>
            <person name="Johansson T."/>
            <person name="Persson P."/>
            <person name="Tunlid A."/>
        </authorList>
    </citation>
    <scope>NUCLEOTIDE SEQUENCE [LARGE SCALE GENOMIC DNA]</scope>
    <source>
        <strain evidence="3 4">CBS 102.39</strain>
    </source>
</reference>
<protein>
    <recommendedName>
        <fullName evidence="2">DUF659 domain-containing protein</fullName>
    </recommendedName>
</protein>
<dbReference type="Proteomes" id="UP000521872">
    <property type="component" value="Unassembled WGS sequence"/>
</dbReference>
<dbReference type="AlphaFoldDB" id="A0A8H4QV61"/>
<evidence type="ECO:0000313" key="4">
    <source>
        <dbReference type="Proteomes" id="UP000521872"/>
    </source>
</evidence>
<feature type="region of interest" description="Disordered" evidence="1">
    <location>
        <begin position="670"/>
        <end position="694"/>
    </location>
</feature>
<gene>
    <name evidence="3" type="ORF">D9613_005661</name>
</gene>
<organism evidence="3 4">
    <name type="scientific">Agrocybe pediades</name>
    <dbReference type="NCBI Taxonomy" id="84607"/>
    <lineage>
        <taxon>Eukaryota</taxon>
        <taxon>Fungi</taxon>
        <taxon>Dikarya</taxon>
        <taxon>Basidiomycota</taxon>
        <taxon>Agaricomycotina</taxon>
        <taxon>Agaricomycetes</taxon>
        <taxon>Agaricomycetidae</taxon>
        <taxon>Agaricales</taxon>
        <taxon>Agaricineae</taxon>
        <taxon>Strophariaceae</taxon>
        <taxon>Agrocybe</taxon>
    </lineage>
</organism>
<evidence type="ECO:0000256" key="1">
    <source>
        <dbReference type="SAM" id="MobiDB-lite"/>
    </source>
</evidence>
<dbReference type="Pfam" id="PF04937">
    <property type="entry name" value="DUF659"/>
    <property type="match status" value="1"/>
</dbReference>
<evidence type="ECO:0000313" key="3">
    <source>
        <dbReference type="EMBL" id="KAF4617260.1"/>
    </source>
</evidence>
<evidence type="ECO:0000259" key="2">
    <source>
        <dbReference type="Pfam" id="PF04937"/>
    </source>
</evidence>
<dbReference type="SUPFAM" id="SSF53098">
    <property type="entry name" value="Ribonuclease H-like"/>
    <property type="match status" value="1"/>
</dbReference>
<feature type="domain" description="DUF659" evidence="2">
    <location>
        <begin position="111"/>
        <end position="239"/>
    </location>
</feature>
<dbReference type="EMBL" id="JAACJL010000030">
    <property type="protein sequence ID" value="KAF4617260.1"/>
    <property type="molecule type" value="Genomic_DNA"/>
</dbReference>
<feature type="compositionally biased region" description="Acidic residues" evidence="1">
    <location>
        <begin position="602"/>
        <end position="615"/>
    </location>
</feature>
<feature type="region of interest" description="Disordered" evidence="1">
    <location>
        <begin position="595"/>
        <end position="644"/>
    </location>
</feature>
<dbReference type="InterPro" id="IPR007021">
    <property type="entry name" value="DUF659"/>
</dbReference>
<sequence length="694" mass="76938">MYSSPSPAPPLVSSKAINLDFTAPPMSKAKSFFGAAGCKKLHEALDLAIVELFAVNRLALNMADSKQWTNLLKLTAPAYKPASRTKLMDVHMMSEQSRVAQLQIEQLRTERRVSISFDGGSTRAGDSLYTVHATPVHINPLFDGVERRPVSMLLDGQECTDISPTGKWLADMVDSKIEAIGPERIVAFSADNTGNTRVAREILSQRHRHVLNMPDPQHHINNTWKDISNIPYIKDTGTKIRRSIKVFSKSNHKKALLRDARIERGIGAGLETVGKTRFTSEVWSGFSLERNLSAIRDLVTSGKIDLLFEIRLTQFLAVGRPFACAIQCLEAASANPADVYLYWLAIIASVKRALETCQLPDDVCGQIRGIINSRWQEFFIDGPTNAHLCAFYLHPDFVRSDIFKNPNPLSFKITLPARNDESKPKVPPGIRSPKTFLEVGTYLHTLLVNEFEHGFDAHLAQFKNKASALIKAYQAQFTAYAQGTYPFNVPLGPGQTPLQWWAAFENTANGGILAAIAIKLFSIVPHSMADERTMSYITMLNTAQKNRQKVGTIVAMTQIRGHVLAKEPPKLRKSSRPNPLIKFYDVKRLMRSIDDDSRYDDPNYDESEPESEDESTATGKTKADSPACPHKVASTLPEENPESDFNMGAIELEDILADSPVKRKVREKVASEGSIAEDDGGDDVGGTFELGAWV</sequence>
<keyword evidence="4" id="KW-1185">Reference proteome</keyword>
<name>A0A8H4QV61_9AGAR</name>
<dbReference type="InterPro" id="IPR012337">
    <property type="entry name" value="RNaseH-like_sf"/>
</dbReference>